<dbReference type="OrthoDB" id="408631at2759"/>
<dbReference type="Pfam" id="PF20434">
    <property type="entry name" value="BD-FAE"/>
    <property type="match status" value="1"/>
</dbReference>
<organism evidence="2 3">
    <name type="scientific">Diacronema lutheri</name>
    <name type="common">Unicellular marine alga</name>
    <name type="synonym">Monochrysis lutheri</name>
    <dbReference type="NCBI Taxonomy" id="2081491"/>
    <lineage>
        <taxon>Eukaryota</taxon>
        <taxon>Haptista</taxon>
        <taxon>Haptophyta</taxon>
        <taxon>Pavlovophyceae</taxon>
        <taxon>Pavlovales</taxon>
        <taxon>Pavlovaceae</taxon>
        <taxon>Diacronema</taxon>
    </lineage>
</organism>
<dbReference type="Gene3D" id="3.40.50.1820">
    <property type="entry name" value="alpha/beta hydrolase"/>
    <property type="match status" value="1"/>
</dbReference>
<dbReference type="Proteomes" id="UP000751190">
    <property type="component" value="Unassembled WGS sequence"/>
</dbReference>
<keyword evidence="3" id="KW-1185">Reference proteome</keyword>
<evidence type="ECO:0000259" key="1">
    <source>
        <dbReference type="Pfam" id="PF20434"/>
    </source>
</evidence>
<dbReference type="InterPro" id="IPR049492">
    <property type="entry name" value="BD-FAE-like_dom"/>
</dbReference>
<sequence>MAYGPHPEQYINVYRPAAAGARPVLAILVHGGFWKAKYSVDNALTREVARALAGIGWHVADIEYRRVGHTGGGWPGSNADVLAALGHIRAQLTGIVPAHTRAFRTVIFGHSAGGQLAIWAAHHAARARSEAAAMAAIAEWPSSELHDLARCALVPDLVVAVAPVSDLLGAARAALSDEGDAVQRYLGGDPAVDGASELAASHASPVAACVPCALPTLVVAGGHDVDVPAEIALSYARAHGHYSSPATPAVATLLIDSADHYSVFDGRSAPFLEVVEQANGLLRGLDEQGRRESGAEL</sequence>
<gene>
    <name evidence="2" type="ORF">KFE25_000556</name>
</gene>
<comment type="caution">
    <text evidence="2">The sequence shown here is derived from an EMBL/GenBank/DDBJ whole genome shotgun (WGS) entry which is preliminary data.</text>
</comment>
<dbReference type="EMBL" id="JAGTXO010000006">
    <property type="protein sequence ID" value="KAG8467240.1"/>
    <property type="molecule type" value="Genomic_DNA"/>
</dbReference>
<dbReference type="AlphaFoldDB" id="A0A8J6CET1"/>
<protein>
    <recommendedName>
        <fullName evidence="1">BD-FAE-like domain-containing protein</fullName>
    </recommendedName>
</protein>
<name>A0A8J6CET1_DIALT</name>
<reference evidence="2" key="1">
    <citation type="submission" date="2021-05" db="EMBL/GenBank/DDBJ databases">
        <title>The genome of the haptophyte Pavlova lutheri (Diacronema luteri, Pavlovales) - a model for lipid biosynthesis in eukaryotic algae.</title>
        <authorList>
            <person name="Hulatt C.J."/>
            <person name="Posewitz M.C."/>
        </authorList>
    </citation>
    <scope>NUCLEOTIDE SEQUENCE</scope>
    <source>
        <strain evidence="2">NIVA-4/92</strain>
    </source>
</reference>
<evidence type="ECO:0000313" key="2">
    <source>
        <dbReference type="EMBL" id="KAG8467240.1"/>
    </source>
</evidence>
<dbReference type="InterPro" id="IPR029058">
    <property type="entry name" value="AB_hydrolase_fold"/>
</dbReference>
<feature type="domain" description="BD-FAE-like" evidence="1">
    <location>
        <begin position="12"/>
        <end position="230"/>
    </location>
</feature>
<proteinExistence type="predicted"/>
<evidence type="ECO:0000313" key="3">
    <source>
        <dbReference type="Proteomes" id="UP000751190"/>
    </source>
</evidence>
<dbReference type="OMA" id="GHLALWC"/>
<accession>A0A8J6CET1</accession>
<dbReference type="SUPFAM" id="SSF53474">
    <property type="entry name" value="alpha/beta-Hydrolases"/>
    <property type="match status" value="1"/>
</dbReference>